<dbReference type="RefSeq" id="WP_144913327.1">
    <property type="nucleotide sequence ID" value="NZ_VLLI01000007.1"/>
</dbReference>
<evidence type="ECO:0000313" key="1">
    <source>
        <dbReference type="EMBL" id="TWI99424.1"/>
    </source>
</evidence>
<proteinExistence type="predicted"/>
<dbReference type="EMBL" id="VLLI01000007">
    <property type="protein sequence ID" value="TWI99424.1"/>
    <property type="molecule type" value="Genomic_DNA"/>
</dbReference>
<comment type="caution">
    <text evidence="1">The sequence shown here is derived from an EMBL/GenBank/DDBJ whole genome shotgun (WGS) entry which is preliminary data.</text>
</comment>
<dbReference type="InterPro" id="IPR058060">
    <property type="entry name" value="HYC_CC_PP"/>
</dbReference>
<protein>
    <submittedName>
        <fullName evidence="1">Uncharacterized protein</fullName>
    </submittedName>
</protein>
<organism evidence="1 2">
    <name type="scientific">Mucilaginibacter frigoritolerans</name>
    <dbReference type="NCBI Taxonomy" id="652788"/>
    <lineage>
        <taxon>Bacteria</taxon>
        <taxon>Pseudomonadati</taxon>
        <taxon>Bacteroidota</taxon>
        <taxon>Sphingobacteriia</taxon>
        <taxon>Sphingobacteriales</taxon>
        <taxon>Sphingobacteriaceae</taxon>
        <taxon>Mucilaginibacter</taxon>
    </lineage>
</organism>
<reference evidence="1 2" key="1">
    <citation type="submission" date="2019-07" db="EMBL/GenBank/DDBJ databases">
        <title>Genomic Encyclopedia of Archaeal and Bacterial Type Strains, Phase II (KMG-II): from individual species to whole genera.</title>
        <authorList>
            <person name="Goeker M."/>
        </authorList>
    </citation>
    <scope>NUCLEOTIDE SEQUENCE [LARGE SCALE GENOMIC DNA]</scope>
    <source>
        <strain evidence="1 2">ATCC BAA-1854</strain>
    </source>
</reference>
<name>A0A562U266_9SPHI</name>
<dbReference type="Pfam" id="PF26622">
    <property type="entry name" value="DUF8199"/>
    <property type="match status" value="1"/>
</dbReference>
<dbReference type="OrthoDB" id="795045at2"/>
<keyword evidence="2" id="KW-1185">Reference proteome</keyword>
<dbReference type="Proteomes" id="UP000317010">
    <property type="component" value="Unassembled WGS sequence"/>
</dbReference>
<gene>
    <name evidence="1" type="ORF">JN11_02741</name>
</gene>
<dbReference type="NCBIfam" id="NF047658">
    <property type="entry name" value="HYC_CC_PP"/>
    <property type="match status" value="1"/>
</dbReference>
<accession>A0A562U266</accession>
<sequence length="128" mass="14403">MFKKLSALFLVVLYVITATGFALNLHYCCTDITSVSINSPLKSSGTFAVCKMNCCHDKHIEVKVKDAHQAQSQLFLTKTVAFLTPKVPFSDFHFSLNKAIDEKSFNKHPPDDLFNGPVIYLKNCVFRI</sequence>
<dbReference type="AlphaFoldDB" id="A0A562U266"/>
<evidence type="ECO:0000313" key="2">
    <source>
        <dbReference type="Proteomes" id="UP000317010"/>
    </source>
</evidence>
<dbReference type="InterPro" id="IPR058512">
    <property type="entry name" value="DUF8199"/>
</dbReference>